<feature type="compositionally biased region" description="Polar residues" evidence="1">
    <location>
        <begin position="31"/>
        <end position="40"/>
    </location>
</feature>
<proteinExistence type="predicted"/>
<feature type="compositionally biased region" description="Polar residues" evidence="1">
    <location>
        <begin position="81"/>
        <end position="92"/>
    </location>
</feature>
<reference evidence="2" key="1">
    <citation type="submission" date="2020-02" db="EMBL/GenBank/DDBJ databases">
        <authorList>
            <person name="Meier V. D."/>
        </authorList>
    </citation>
    <scope>NUCLEOTIDE SEQUENCE</scope>
    <source>
        <strain evidence="2">AVDCRST_MAG47</strain>
    </source>
</reference>
<organism evidence="2">
    <name type="scientific">uncultured Nocardioidaceae bacterium</name>
    <dbReference type="NCBI Taxonomy" id="253824"/>
    <lineage>
        <taxon>Bacteria</taxon>
        <taxon>Bacillati</taxon>
        <taxon>Actinomycetota</taxon>
        <taxon>Actinomycetes</taxon>
        <taxon>Propionibacteriales</taxon>
        <taxon>Nocardioidaceae</taxon>
        <taxon>environmental samples</taxon>
    </lineage>
</organism>
<evidence type="ECO:0000313" key="2">
    <source>
        <dbReference type="EMBL" id="CAA9359815.1"/>
    </source>
</evidence>
<feature type="region of interest" description="Disordered" evidence="1">
    <location>
        <begin position="1"/>
        <end position="92"/>
    </location>
</feature>
<evidence type="ECO:0000256" key="1">
    <source>
        <dbReference type="SAM" id="MobiDB-lite"/>
    </source>
</evidence>
<feature type="compositionally biased region" description="Basic and acidic residues" evidence="1">
    <location>
        <begin position="1"/>
        <end position="30"/>
    </location>
</feature>
<sequence length="92" mass="9968">WDEVGCRCTHERAREPVRRNPRRPSREAQGRESTAGSGHRSTPDRPGPVSSWSGARTRPAGGRDGSCTPRSCDPVCGRPSRSGSQPTCCRPP</sequence>
<feature type="non-terminal residue" evidence="2">
    <location>
        <position position="1"/>
    </location>
</feature>
<dbReference type="AlphaFoldDB" id="A0A6J4MK75"/>
<feature type="non-terminal residue" evidence="2">
    <location>
        <position position="92"/>
    </location>
</feature>
<dbReference type="EMBL" id="CADCUK010000007">
    <property type="protein sequence ID" value="CAA9359815.1"/>
    <property type="molecule type" value="Genomic_DNA"/>
</dbReference>
<name>A0A6J4MK75_9ACTN</name>
<protein>
    <submittedName>
        <fullName evidence="2">Uncharacterized protein</fullName>
    </submittedName>
</protein>
<accession>A0A6J4MK75</accession>
<gene>
    <name evidence="2" type="ORF">AVDCRST_MAG47-87</name>
</gene>